<dbReference type="AlphaFoldDB" id="A0A4C1Z932"/>
<organism evidence="3 4">
    <name type="scientific">Eumeta variegata</name>
    <name type="common">Bagworm moth</name>
    <name type="synonym">Eumeta japonica</name>
    <dbReference type="NCBI Taxonomy" id="151549"/>
    <lineage>
        <taxon>Eukaryota</taxon>
        <taxon>Metazoa</taxon>
        <taxon>Ecdysozoa</taxon>
        <taxon>Arthropoda</taxon>
        <taxon>Hexapoda</taxon>
        <taxon>Insecta</taxon>
        <taxon>Pterygota</taxon>
        <taxon>Neoptera</taxon>
        <taxon>Endopterygota</taxon>
        <taxon>Lepidoptera</taxon>
        <taxon>Glossata</taxon>
        <taxon>Ditrysia</taxon>
        <taxon>Tineoidea</taxon>
        <taxon>Psychidae</taxon>
        <taxon>Oiketicinae</taxon>
        <taxon>Eumeta</taxon>
    </lineage>
</organism>
<evidence type="ECO:0000256" key="1">
    <source>
        <dbReference type="SAM" id="Phobius"/>
    </source>
</evidence>
<feature type="domain" description="Neurotransmitter-gated ion-channel transmembrane" evidence="2">
    <location>
        <begin position="98"/>
        <end position="182"/>
    </location>
</feature>
<dbReference type="InterPro" id="IPR036719">
    <property type="entry name" value="Neuro-gated_channel_TM_sf"/>
</dbReference>
<dbReference type="GO" id="GO:0004888">
    <property type="term" value="F:transmembrane signaling receptor activity"/>
    <property type="evidence" value="ECO:0007669"/>
    <property type="project" value="InterPro"/>
</dbReference>
<dbReference type="GO" id="GO:0005230">
    <property type="term" value="F:extracellular ligand-gated monoatomic ion channel activity"/>
    <property type="evidence" value="ECO:0007669"/>
    <property type="project" value="UniProtKB-ARBA"/>
</dbReference>
<evidence type="ECO:0000313" key="3">
    <source>
        <dbReference type="EMBL" id="GBP85291.1"/>
    </source>
</evidence>
<feature type="transmembrane region" description="Helical" evidence="1">
    <location>
        <begin position="155"/>
        <end position="178"/>
    </location>
</feature>
<evidence type="ECO:0000259" key="2">
    <source>
        <dbReference type="Pfam" id="PF02932"/>
    </source>
</evidence>
<gene>
    <name evidence="3" type="primary">ggr-1</name>
    <name evidence="3" type="ORF">EVAR_56840_1</name>
</gene>
<keyword evidence="1" id="KW-0812">Transmembrane</keyword>
<name>A0A4C1Z932_EUMVA</name>
<dbReference type="PANTHER" id="PTHR18945">
    <property type="entry name" value="NEUROTRANSMITTER GATED ION CHANNEL"/>
    <property type="match status" value="1"/>
</dbReference>
<reference evidence="3 4" key="1">
    <citation type="journal article" date="2019" name="Commun. Biol.">
        <title>The bagworm genome reveals a unique fibroin gene that provides high tensile strength.</title>
        <authorList>
            <person name="Kono N."/>
            <person name="Nakamura H."/>
            <person name="Ohtoshi R."/>
            <person name="Tomita M."/>
            <person name="Numata K."/>
            <person name="Arakawa K."/>
        </authorList>
    </citation>
    <scope>NUCLEOTIDE SEQUENCE [LARGE SCALE GENOMIC DNA]</scope>
</reference>
<dbReference type="STRING" id="151549.A0A4C1Z932"/>
<feature type="transmembrane region" description="Helical" evidence="1">
    <location>
        <begin position="123"/>
        <end position="143"/>
    </location>
</feature>
<accession>A0A4C1Z932</accession>
<dbReference type="Gene3D" id="1.20.58.390">
    <property type="entry name" value="Neurotransmitter-gated ion-channel transmembrane domain"/>
    <property type="match status" value="1"/>
</dbReference>
<keyword evidence="3" id="KW-0675">Receptor</keyword>
<protein>
    <submittedName>
        <fullName evidence="3">Glycine receptor subunit beta-type 4</fullName>
    </submittedName>
</protein>
<dbReference type="Pfam" id="PF02932">
    <property type="entry name" value="Neur_chan_memb"/>
    <property type="match status" value="1"/>
</dbReference>
<sequence length="270" mass="31138">MLTADPYLQYNARNSAAQSGNSERYHHHHIYHHHIMYHYTLRKYYAPRPFLLLHRVPTLLHCDAFLTNFTATEFREHSAARLVITLSRELRGYLLESYLPSSLFVIMSWGSFCVIPEIVPGRMVLLVTTLLSLITMFDTVSTNSPDALELKCIEVWLISCTIFVFLALLEYFVVLFGIRYDKNWSRRRQDLRRAASAAQLAPPPLIINHSPVCIHLFFDTYEGYLRDFKITGSQCIFLLSNLMPFNFSLVLENKNIHGAKSAKAAREYGG</sequence>
<dbReference type="GO" id="GO:0099095">
    <property type="term" value="F:ligand-gated monoatomic anion channel activity"/>
    <property type="evidence" value="ECO:0007669"/>
    <property type="project" value="UniProtKB-ARBA"/>
</dbReference>
<dbReference type="PRINTS" id="PR00253">
    <property type="entry name" value="GABAARECEPTR"/>
</dbReference>
<dbReference type="Proteomes" id="UP000299102">
    <property type="component" value="Unassembled WGS sequence"/>
</dbReference>
<dbReference type="OrthoDB" id="6667051at2759"/>
<comment type="caution">
    <text evidence="3">The sequence shown here is derived from an EMBL/GenBank/DDBJ whole genome shotgun (WGS) entry which is preliminary data.</text>
</comment>
<proteinExistence type="predicted"/>
<evidence type="ECO:0000313" key="4">
    <source>
        <dbReference type="Proteomes" id="UP000299102"/>
    </source>
</evidence>
<dbReference type="SUPFAM" id="SSF90112">
    <property type="entry name" value="Neurotransmitter-gated ion-channel transmembrane pore"/>
    <property type="match status" value="1"/>
</dbReference>
<dbReference type="GO" id="GO:0005254">
    <property type="term" value="F:chloride channel activity"/>
    <property type="evidence" value="ECO:0007669"/>
    <property type="project" value="UniProtKB-ARBA"/>
</dbReference>
<dbReference type="GO" id="GO:0016020">
    <property type="term" value="C:membrane"/>
    <property type="evidence" value="ECO:0007669"/>
    <property type="project" value="InterPro"/>
</dbReference>
<dbReference type="EMBL" id="BGZK01001727">
    <property type="protein sequence ID" value="GBP85291.1"/>
    <property type="molecule type" value="Genomic_DNA"/>
</dbReference>
<dbReference type="InterPro" id="IPR038050">
    <property type="entry name" value="Neuro_actylchol_rec"/>
</dbReference>
<keyword evidence="4" id="KW-1185">Reference proteome</keyword>
<dbReference type="InterPro" id="IPR006029">
    <property type="entry name" value="Neurotrans-gated_channel_TM"/>
</dbReference>
<keyword evidence="1" id="KW-1133">Transmembrane helix</keyword>
<dbReference type="InterPro" id="IPR006028">
    <property type="entry name" value="GABAA/Glycine_rcpt"/>
</dbReference>
<keyword evidence="1" id="KW-0472">Membrane</keyword>
<dbReference type="InterPro" id="IPR006201">
    <property type="entry name" value="Neur_channel"/>
</dbReference>